<protein>
    <submittedName>
        <fullName evidence="2">Uncharacterized protein</fullName>
    </submittedName>
</protein>
<sequence length="120" mass="12948">MDTHAALTSPLHATWSGTDLGTPIYDALATERGIFPNTGRFRSRGPFEPFTPPAVKQVDLVERGSGGESHRVVLEEVATLVATRVEASRTHPHRELTAPVQKDDDLVDLDGGQTKYAGKG</sequence>
<evidence type="ECO:0000256" key="1">
    <source>
        <dbReference type="SAM" id="MobiDB-lite"/>
    </source>
</evidence>
<accession>A0A1I3UTY7</accession>
<dbReference type="AlphaFoldDB" id="A0A1I3UTY7"/>
<dbReference type="GeneID" id="96299790"/>
<keyword evidence="3" id="KW-1185">Reference proteome</keyword>
<feature type="region of interest" description="Disordered" evidence="1">
    <location>
        <begin position="88"/>
        <end position="120"/>
    </location>
</feature>
<feature type="compositionally biased region" description="Basic and acidic residues" evidence="1">
    <location>
        <begin position="88"/>
        <end position="104"/>
    </location>
</feature>
<evidence type="ECO:0000313" key="3">
    <source>
        <dbReference type="Proteomes" id="UP000199111"/>
    </source>
</evidence>
<dbReference type="Proteomes" id="UP000199111">
    <property type="component" value="Unassembled WGS sequence"/>
</dbReference>
<dbReference type="RefSeq" id="WP_093888545.1">
    <property type="nucleotide sequence ID" value="NZ_FOQY01000013.1"/>
</dbReference>
<evidence type="ECO:0000313" key="2">
    <source>
        <dbReference type="EMBL" id="SFJ85546.1"/>
    </source>
</evidence>
<dbReference type="EMBL" id="FOQY01000013">
    <property type="protein sequence ID" value="SFJ85546.1"/>
    <property type="molecule type" value="Genomic_DNA"/>
</dbReference>
<proteinExistence type="predicted"/>
<name>A0A1I3UTY7_9ACTN</name>
<reference evidence="3" key="1">
    <citation type="submission" date="2016-10" db="EMBL/GenBank/DDBJ databases">
        <authorList>
            <person name="Varghese N."/>
            <person name="Submissions S."/>
        </authorList>
    </citation>
    <scope>NUCLEOTIDE SEQUENCE [LARGE SCALE GENOMIC DNA]</scope>
    <source>
        <strain evidence="3">CGMCC 4.2126</strain>
    </source>
</reference>
<gene>
    <name evidence="2" type="ORF">SAMN05216275_11361</name>
</gene>
<organism evidence="2 3">
    <name type="scientific">Streptosporangium canum</name>
    <dbReference type="NCBI Taxonomy" id="324952"/>
    <lineage>
        <taxon>Bacteria</taxon>
        <taxon>Bacillati</taxon>
        <taxon>Actinomycetota</taxon>
        <taxon>Actinomycetes</taxon>
        <taxon>Streptosporangiales</taxon>
        <taxon>Streptosporangiaceae</taxon>
        <taxon>Streptosporangium</taxon>
    </lineage>
</organism>